<evidence type="ECO:0000256" key="1">
    <source>
        <dbReference type="ARBA" id="ARBA00004370"/>
    </source>
</evidence>
<keyword evidence="11 14" id="KW-0472">Membrane</keyword>
<dbReference type="InterPro" id="IPR000719">
    <property type="entry name" value="Prot_kinase_dom"/>
</dbReference>
<dbReference type="InterPro" id="IPR008271">
    <property type="entry name" value="Ser/Thr_kinase_AS"/>
</dbReference>
<feature type="transmembrane region" description="Helical" evidence="14">
    <location>
        <begin position="237"/>
        <end position="257"/>
    </location>
</feature>
<gene>
    <name evidence="16" type="ORF">Pyn_23659</name>
</gene>
<protein>
    <recommendedName>
        <fullName evidence="15">Protein kinase domain-containing protein</fullName>
    </recommendedName>
</protein>
<evidence type="ECO:0000256" key="8">
    <source>
        <dbReference type="ARBA" id="ARBA00022777"/>
    </source>
</evidence>
<dbReference type="InterPro" id="IPR011009">
    <property type="entry name" value="Kinase-like_dom_sf"/>
</dbReference>
<evidence type="ECO:0000256" key="11">
    <source>
        <dbReference type="ARBA" id="ARBA00023136"/>
    </source>
</evidence>
<feature type="domain" description="Protein kinase" evidence="15">
    <location>
        <begin position="290"/>
        <end position="618"/>
    </location>
</feature>
<dbReference type="InterPro" id="IPR017441">
    <property type="entry name" value="Protein_kinase_ATP_BS"/>
</dbReference>
<dbReference type="Gene3D" id="1.10.510.10">
    <property type="entry name" value="Transferase(Phosphotransferase) domain 1"/>
    <property type="match status" value="1"/>
</dbReference>
<evidence type="ECO:0000256" key="3">
    <source>
        <dbReference type="ARBA" id="ARBA00022679"/>
    </source>
</evidence>
<evidence type="ECO:0000256" key="7">
    <source>
        <dbReference type="ARBA" id="ARBA00022741"/>
    </source>
</evidence>
<name>A0A314UVP2_PRUYE</name>
<dbReference type="SUPFAM" id="SSF52058">
    <property type="entry name" value="L domain-like"/>
    <property type="match status" value="1"/>
</dbReference>
<keyword evidence="17" id="KW-1185">Reference proteome</keyword>
<keyword evidence="9 13" id="KW-0067">ATP-binding</keyword>
<evidence type="ECO:0000256" key="12">
    <source>
        <dbReference type="ARBA" id="ARBA00023180"/>
    </source>
</evidence>
<feature type="binding site" evidence="13">
    <location>
        <position position="319"/>
    </location>
    <ligand>
        <name>ATP</name>
        <dbReference type="ChEBI" id="CHEBI:30616"/>
    </ligand>
</feature>
<dbReference type="SUPFAM" id="SSF56112">
    <property type="entry name" value="Protein kinase-like (PK-like)"/>
    <property type="match status" value="1"/>
</dbReference>
<evidence type="ECO:0000256" key="9">
    <source>
        <dbReference type="ARBA" id="ARBA00022840"/>
    </source>
</evidence>
<dbReference type="EMBL" id="PJQY01002943">
    <property type="protein sequence ID" value="PQM41573.1"/>
    <property type="molecule type" value="Genomic_DNA"/>
</dbReference>
<organism evidence="16 17">
    <name type="scientific">Prunus yedoensis var. nudiflora</name>
    <dbReference type="NCBI Taxonomy" id="2094558"/>
    <lineage>
        <taxon>Eukaryota</taxon>
        <taxon>Viridiplantae</taxon>
        <taxon>Streptophyta</taxon>
        <taxon>Embryophyta</taxon>
        <taxon>Tracheophyta</taxon>
        <taxon>Spermatophyta</taxon>
        <taxon>Magnoliopsida</taxon>
        <taxon>eudicotyledons</taxon>
        <taxon>Gunneridae</taxon>
        <taxon>Pentapetalae</taxon>
        <taxon>rosids</taxon>
        <taxon>fabids</taxon>
        <taxon>Rosales</taxon>
        <taxon>Rosaceae</taxon>
        <taxon>Amygdaloideae</taxon>
        <taxon>Amygdaleae</taxon>
        <taxon>Prunus</taxon>
    </lineage>
</organism>
<dbReference type="FunFam" id="3.80.10.10:FF:000041">
    <property type="entry name" value="LRR receptor-like serine/threonine-protein kinase ERECTA"/>
    <property type="match status" value="2"/>
</dbReference>
<dbReference type="PROSITE" id="PS50011">
    <property type="entry name" value="PROTEIN_KINASE_DOM"/>
    <property type="match status" value="1"/>
</dbReference>
<dbReference type="PANTHER" id="PTHR27008">
    <property type="entry name" value="OS04G0122200 PROTEIN"/>
    <property type="match status" value="1"/>
</dbReference>
<dbReference type="PROSITE" id="PS00107">
    <property type="entry name" value="PROTEIN_KINASE_ATP"/>
    <property type="match status" value="1"/>
</dbReference>
<dbReference type="STRING" id="2094558.A0A314UVP2"/>
<evidence type="ECO:0000256" key="4">
    <source>
        <dbReference type="ARBA" id="ARBA00022692"/>
    </source>
</evidence>
<evidence type="ECO:0000256" key="13">
    <source>
        <dbReference type="PROSITE-ProRule" id="PRU10141"/>
    </source>
</evidence>
<keyword evidence="6" id="KW-0677">Repeat</keyword>
<evidence type="ECO:0000256" key="14">
    <source>
        <dbReference type="SAM" id="Phobius"/>
    </source>
</evidence>
<evidence type="ECO:0000256" key="5">
    <source>
        <dbReference type="ARBA" id="ARBA00022729"/>
    </source>
</evidence>
<dbReference type="GO" id="GO:0004672">
    <property type="term" value="F:protein kinase activity"/>
    <property type="evidence" value="ECO:0007669"/>
    <property type="project" value="InterPro"/>
</dbReference>
<dbReference type="Pfam" id="PF00560">
    <property type="entry name" value="LRR_1"/>
    <property type="match status" value="4"/>
</dbReference>
<comment type="subcellular location">
    <subcellularLocation>
        <location evidence="1">Membrane</location>
    </subcellularLocation>
</comment>
<keyword evidence="10 14" id="KW-1133">Transmembrane helix</keyword>
<evidence type="ECO:0000313" key="17">
    <source>
        <dbReference type="Proteomes" id="UP000250321"/>
    </source>
</evidence>
<dbReference type="InterPro" id="IPR051809">
    <property type="entry name" value="Plant_receptor-like_S/T_kinase"/>
</dbReference>
<dbReference type="InterPro" id="IPR001611">
    <property type="entry name" value="Leu-rich_rpt"/>
</dbReference>
<keyword evidence="7 13" id="KW-0547">Nucleotide-binding</keyword>
<keyword evidence="4 14" id="KW-0812">Transmembrane</keyword>
<keyword evidence="2" id="KW-0433">Leucine-rich repeat</keyword>
<evidence type="ECO:0000256" key="6">
    <source>
        <dbReference type="ARBA" id="ARBA00022737"/>
    </source>
</evidence>
<dbReference type="AlphaFoldDB" id="A0A314UVP2"/>
<proteinExistence type="predicted"/>
<sequence>MSLNNFGGVLPNSIANLSTQLTRLYLGVNQISGTIPATLENLNNLIVLGMQANLFTGAIPTSFGKFQQLQILALDENRLSGQIPSSIGNLSQLFQLYFSGNKLEGSIPPSIGDCQYLQYMDISQNSLSGDIRPQFIGLSSLSVLLNLSQNSLTGSLSVGVGKLKNINALEASENNLTGDSPETMGNCLSLEFLYLQGNLFQGIIPSSLASVNGLRRLDLHKTTLSWNCSFHSFNLEFIIALVVGCSLLFSFLPALYWRRKPKKKSPSAVSSINFLSKVSYETLYKATSGFIPCTLIGSGSFGSVYKGVLDKEENVVAIKVLNLQQKGASKSFMAECNALRNIRHRKLVKILTCCSSVDYNGNEFNSVVFEYMSNGSLEEWLHRENQSRSLNLHQRVNIAVDVASALYYLHDHCEQPIVHCDLKPSNVLLDNDMIAHVGDFGLARLISTTTHSSENQSSTVRIKGTIGYVAPVAEYAIGVEPSRQGDIYSYGILVLEMFTGRRPTEEMFKDGFNLHNFVKMAIPERVVQILDPALLATVEEKAPPAAATENEVNYVSGYNIEINAEEENINSEKLGKMSPYVSKCIVPILKIGLACSEESPKHRMNMQDVTRDLHHIRVDIR</sequence>
<reference evidence="16 17" key="1">
    <citation type="submission" date="2018-02" db="EMBL/GenBank/DDBJ databases">
        <title>Draft genome of wild Prunus yedoensis var. nudiflora.</title>
        <authorList>
            <person name="Baek S."/>
            <person name="Kim J.-H."/>
            <person name="Choi K."/>
            <person name="Kim G.-B."/>
            <person name="Cho A."/>
            <person name="Jang H."/>
            <person name="Shin C.-H."/>
            <person name="Yu H.-J."/>
            <person name="Mun J.-H."/>
        </authorList>
    </citation>
    <scope>NUCLEOTIDE SEQUENCE [LARGE SCALE GENOMIC DNA]</scope>
    <source>
        <strain evidence="17">cv. Jeju island</strain>
        <tissue evidence="16">Leaf</tissue>
    </source>
</reference>
<dbReference type="Gene3D" id="3.80.10.10">
    <property type="entry name" value="Ribonuclease Inhibitor"/>
    <property type="match status" value="1"/>
</dbReference>
<dbReference type="SMART" id="SM00220">
    <property type="entry name" value="S_TKc"/>
    <property type="match status" value="1"/>
</dbReference>
<evidence type="ECO:0000313" key="16">
    <source>
        <dbReference type="EMBL" id="PQM41573.1"/>
    </source>
</evidence>
<keyword evidence="5" id="KW-0732">Signal</keyword>
<dbReference type="Proteomes" id="UP000250321">
    <property type="component" value="Unassembled WGS sequence"/>
</dbReference>
<dbReference type="PANTHER" id="PTHR27008:SF592">
    <property type="entry name" value="LEUCINE-RICH REPEAT RECEPTOR-LIKE PROTEIN KINASE FAMILY PROTEIN-RELATED"/>
    <property type="match status" value="1"/>
</dbReference>
<dbReference type="Gene3D" id="3.30.200.20">
    <property type="entry name" value="Phosphorylase Kinase, domain 1"/>
    <property type="match status" value="1"/>
</dbReference>
<dbReference type="Pfam" id="PF00069">
    <property type="entry name" value="Pkinase"/>
    <property type="match status" value="1"/>
</dbReference>
<evidence type="ECO:0000256" key="10">
    <source>
        <dbReference type="ARBA" id="ARBA00022989"/>
    </source>
</evidence>
<comment type="caution">
    <text evidence="16">The sequence shown here is derived from an EMBL/GenBank/DDBJ whole genome shotgun (WGS) entry which is preliminary data.</text>
</comment>
<dbReference type="GO" id="GO:0016020">
    <property type="term" value="C:membrane"/>
    <property type="evidence" value="ECO:0007669"/>
    <property type="project" value="UniProtKB-SubCell"/>
</dbReference>
<keyword evidence="12" id="KW-0325">Glycoprotein</keyword>
<dbReference type="PROSITE" id="PS00108">
    <property type="entry name" value="PROTEIN_KINASE_ST"/>
    <property type="match status" value="1"/>
</dbReference>
<evidence type="ECO:0000259" key="15">
    <source>
        <dbReference type="PROSITE" id="PS50011"/>
    </source>
</evidence>
<dbReference type="InterPro" id="IPR032675">
    <property type="entry name" value="LRR_dom_sf"/>
</dbReference>
<keyword evidence="3" id="KW-0808">Transferase</keyword>
<evidence type="ECO:0000256" key="2">
    <source>
        <dbReference type="ARBA" id="ARBA00022614"/>
    </source>
</evidence>
<accession>A0A314UVP2</accession>
<dbReference type="GO" id="GO:0005524">
    <property type="term" value="F:ATP binding"/>
    <property type="evidence" value="ECO:0007669"/>
    <property type="project" value="UniProtKB-UniRule"/>
</dbReference>
<keyword evidence="8" id="KW-0418">Kinase</keyword>
<dbReference type="OrthoDB" id="1165242at2759"/>
<dbReference type="FunFam" id="3.30.200.20:FF:000432">
    <property type="entry name" value="LRR receptor-like serine/threonine-protein kinase EFR"/>
    <property type="match status" value="1"/>
</dbReference>